<organism evidence="1 2">
    <name type="scientific">Planctomyces bekefii</name>
    <dbReference type="NCBI Taxonomy" id="1653850"/>
    <lineage>
        <taxon>Bacteria</taxon>
        <taxon>Pseudomonadati</taxon>
        <taxon>Planctomycetota</taxon>
        <taxon>Planctomycetia</taxon>
        <taxon>Planctomycetales</taxon>
        <taxon>Planctomycetaceae</taxon>
        <taxon>Planctomyces</taxon>
    </lineage>
</organism>
<dbReference type="EMBL" id="SRHE01000129">
    <property type="protein sequence ID" value="TWW10003.1"/>
    <property type="molecule type" value="Genomic_DNA"/>
</dbReference>
<protein>
    <submittedName>
        <fullName evidence="1">Uncharacterized protein</fullName>
    </submittedName>
</protein>
<dbReference type="Proteomes" id="UP000321083">
    <property type="component" value="Unassembled WGS sequence"/>
</dbReference>
<reference evidence="1 2" key="2">
    <citation type="submission" date="2019-08" db="EMBL/GenBank/DDBJ databases">
        <authorList>
            <person name="Henke P."/>
        </authorList>
    </citation>
    <scope>NUCLEOTIDE SEQUENCE [LARGE SCALE GENOMIC DNA]</scope>
    <source>
        <strain evidence="1">Phe10_nw2017</strain>
    </source>
</reference>
<sequence>WYGIEPLVADDPAAALRIAEQTKIEKLQAIHYPSGCGRSEVAACCGGTAGAGANGGRAVSDSGGDAGVV</sequence>
<proteinExistence type="predicted"/>
<reference evidence="1 2" key="1">
    <citation type="submission" date="2019-08" db="EMBL/GenBank/DDBJ databases">
        <title>100 year-old enigma solved: identification of Planctomyces bekefii, the type genus and species of the phylum Planctomycetes.</title>
        <authorList>
            <person name="Svetlana D.N."/>
            <person name="Overmann J."/>
        </authorList>
    </citation>
    <scope>NUCLEOTIDE SEQUENCE [LARGE SCALE GENOMIC DNA]</scope>
    <source>
        <strain evidence="1">Phe10_nw2017</strain>
    </source>
</reference>
<keyword evidence="2" id="KW-1185">Reference proteome</keyword>
<dbReference type="AlphaFoldDB" id="A0A5C6M758"/>
<evidence type="ECO:0000313" key="1">
    <source>
        <dbReference type="EMBL" id="TWW10003.1"/>
    </source>
</evidence>
<comment type="caution">
    <text evidence="1">The sequence shown here is derived from an EMBL/GenBank/DDBJ whole genome shotgun (WGS) entry which is preliminary data.</text>
</comment>
<gene>
    <name evidence="1" type="ORF">E3A20_08720</name>
</gene>
<feature type="non-terminal residue" evidence="1">
    <location>
        <position position="1"/>
    </location>
</feature>
<accession>A0A5C6M758</accession>
<evidence type="ECO:0000313" key="2">
    <source>
        <dbReference type="Proteomes" id="UP000321083"/>
    </source>
</evidence>
<name>A0A5C6M758_9PLAN</name>